<protein>
    <submittedName>
        <fullName evidence="1">DUF1273 family protein</fullName>
    </submittedName>
</protein>
<dbReference type="Pfam" id="PF06908">
    <property type="entry name" value="YpsA"/>
    <property type="match status" value="1"/>
</dbReference>
<dbReference type="Gene3D" id="3.40.50.450">
    <property type="match status" value="1"/>
</dbReference>
<dbReference type="AlphaFoldDB" id="A0A9D0YQW2"/>
<proteinExistence type="predicted"/>
<reference evidence="1" key="1">
    <citation type="submission" date="2020-10" db="EMBL/GenBank/DDBJ databases">
        <authorList>
            <person name="Gilroy R."/>
        </authorList>
    </citation>
    <scope>NUCLEOTIDE SEQUENCE</scope>
    <source>
        <strain evidence="1">ChiGjej2B2-12916</strain>
    </source>
</reference>
<name>A0A9D0YQW2_9FIRM</name>
<evidence type="ECO:0000313" key="2">
    <source>
        <dbReference type="Proteomes" id="UP000886879"/>
    </source>
</evidence>
<dbReference type="InterPro" id="IPR010697">
    <property type="entry name" value="YspA"/>
</dbReference>
<dbReference type="PANTHER" id="PTHR38440">
    <property type="entry name" value="UPF0398 PROTEIN YPSA"/>
    <property type="match status" value="1"/>
</dbReference>
<reference evidence="1" key="2">
    <citation type="journal article" date="2021" name="PeerJ">
        <title>Extensive microbial diversity within the chicken gut microbiome revealed by metagenomics and culture.</title>
        <authorList>
            <person name="Gilroy R."/>
            <person name="Ravi A."/>
            <person name="Getino M."/>
            <person name="Pursley I."/>
            <person name="Horton D.L."/>
            <person name="Alikhan N.F."/>
            <person name="Baker D."/>
            <person name="Gharbi K."/>
            <person name="Hall N."/>
            <person name="Watson M."/>
            <person name="Adriaenssens E.M."/>
            <person name="Foster-Nyarko E."/>
            <person name="Jarju S."/>
            <person name="Secka A."/>
            <person name="Antonio M."/>
            <person name="Oren A."/>
            <person name="Chaudhuri R.R."/>
            <person name="La Ragione R."/>
            <person name="Hildebrand F."/>
            <person name="Pallen M.J."/>
        </authorList>
    </citation>
    <scope>NUCLEOTIDE SEQUENCE</scope>
    <source>
        <strain evidence="1">ChiGjej2B2-12916</strain>
    </source>
</reference>
<organism evidence="1 2">
    <name type="scientific">Candidatus Enterenecus faecium</name>
    <dbReference type="NCBI Taxonomy" id="2840780"/>
    <lineage>
        <taxon>Bacteria</taxon>
        <taxon>Bacillati</taxon>
        <taxon>Bacillota</taxon>
        <taxon>Clostridia</taxon>
        <taxon>Eubacteriales</taxon>
        <taxon>Candidatus Enterenecus</taxon>
    </lineage>
</organism>
<dbReference type="EMBL" id="DVFO01000026">
    <property type="protein sequence ID" value="HIQ60506.1"/>
    <property type="molecule type" value="Genomic_DNA"/>
</dbReference>
<dbReference type="PANTHER" id="PTHR38440:SF1">
    <property type="entry name" value="UPF0398 PROTEIN SPR0331"/>
    <property type="match status" value="1"/>
</dbReference>
<evidence type="ECO:0000313" key="1">
    <source>
        <dbReference type="EMBL" id="HIQ60506.1"/>
    </source>
</evidence>
<dbReference type="Proteomes" id="UP000886879">
    <property type="component" value="Unassembled WGS sequence"/>
</dbReference>
<accession>A0A9D0YQW2</accession>
<sequence length="154" mass="18093">MRDKTCCFTGHRTLPQNERSEVQARLYIVLQKLIEKGIQYFGSGGAMGFDLLAAEVVLELRKRYPHIRLIMVLPYENQERGWDEEEVRRYHTILEQANKVVYLQREYRCGCMLRRNRYLVDNSRGCVAYCTRVFGGTAYTVNYAKRVGIPILYI</sequence>
<dbReference type="SUPFAM" id="SSF102405">
    <property type="entry name" value="MCP/YpsA-like"/>
    <property type="match status" value="1"/>
</dbReference>
<comment type="caution">
    <text evidence="1">The sequence shown here is derived from an EMBL/GenBank/DDBJ whole genome shotgun (WGS) entry which is preliminary data.</text>
</comment>
<gene>
    <name evidence="1" type="ORF">IAD31_02790</name>
</gene>